<dbReference type="Gene3D" id="1.25.40.420">
    <property type="match status" value="1"/>
</dbReference>
<dbReference type="InterPro" id="IPR011705">
    <property type="entry name" value="BACK"/>
</dbReference>
<evidence type="ECO:0000256" key="3">
    <source>
        <dbReference type="SAM" id="MobiDB-lite"/>
    </source>
</evidence>
<proteinExistence type="predicted"/>
<comment type="caution">
    <text evidence="5">The sequence shown here is derived from an EMBL/GenBank/DDBJ whole genome shotgun (WGS) entry which is preliminary data.</text>
</comment>
<dbReference type="Gene3D" id="3.30.710.10">
    <property type="entry name" value="Potassium Channel Kv1.1, Chain A"/>
    <property type="match status" value="2"/>
</dbReference>
<evidence type="ECO:0000256" key="1">
    <source>
        <dbReference type="ARBA" id="ARBA00022441"/>
    </source>
</evidence>
<dbReference type="InterPro" id="IPR000210">
    <property type="entry name" value="BTB/POZ_dom"/>
</dbReference>
<dbReference type="InterPro" id="IPR011333">
    <property type="entry name" value="SKP1/BTB/POZ_sf"/>
</dbReference>
<dbReference type="Pfam" id="PF07707">
    <property type="entry name" value="BACK"/>
    <property type="match status" value="1"/>
</dbReference>
<feature type="domain" description="BTB" evidence="4">
    <location>
        <begin position="380"/>
        <end position="445"/>
    </location>
</feature>
<dbReference type="AlphaFoldDB" id="A0ABD0QUV1"/>
<dbReference type="PROSITE" id="PS50097">
    <property type="entry name" value="BTB"/>
    <property type="match status" value="2"/>
</dbReference>
<feature type="compositionally biased region" description="Acidic residues" evidence="3">
    <location>
        <begin position="10"/>
        <end position="19"/>
    </location>
</feature>
<feature type="compositionally biased region" description="Acidic residues" evidence="3">
    <location>
        <begin position="137"/>
        <end position="151"/>
    </location>
</feature>
<evidence type="ECO:0000313" key="6">
    <source>
        <dbReference type="Proteomes" id="UP001529510"/>
    </source>
</evidence>
<dbReference type="Gene3D" id="2.120.10.80">
    <property type="entry name" value="Kelch-type beta propeller"/>
    <property type="match status" value="1"/>
</dbReference>
<feature type="region of interest" description="Disordered" evidence="3">
    <location>
        <begin position="131"/>
        <end position="151"/>
    </location>
</feature>
<dbReference type="EMBL" id="JAMKFB020000007">
    <property type="protein sequence ID" value="KAL0189977.1"/>
    <property type="molecule type" value="Genomic_DNA"/>
</dbReference>
<feature type="domain" description="BTB" evidence="4">
    <location>
        <begin position="515"/>
        <end position="582"/>
    </location>
</feature>
<feature type="region of interest" description="Disordered" evidence="3">
    <location>
        <begin position="323"/>
        <end position="347"/>
    </location>
</feature>
<dbReference type="PANTHER" id="PTHR45632:SF14">
    <property type="entry name" value="KELCH-LIKE PROTEIN 33"/>
    <property type="match status" value="1"/>
</dbReference>
<keyword evidence="2" id="KW-0677">Repeat</keyword>
<dbReference type="Pfam" id="PF00651">
    <property type="entry name" value="BTB"/>
    <property type="match status" value="1"/>
</dbReference>
<sequence>MSSDKGWMDVSEEEEGEENPGEKDERTEEGPKELQVKDKGCHVSFPFTPANSDSVFAMCSNKASDEEDVNICDDNNTDTECSSSFPGANSDYVVDVFTNDSSNDTDKYDEKEYSVSFAASANSEGLTAACTNNEKAGDEDDADKYDDKNTDEEYSNSLHVAFANSGCLVAAINNDKTSDDEDANENDDKDQLTVNFTVTSTNSEGLVASLTNNDKINDDKSGYNIRHYVDINGNEEYIRSSAVTSTNGDSSVAVCAQNDKSTDKYYDIYDNDNENDCFATASISTNEIGSSETDITFGGLTSRDEEQHRKDSSSEQELINQELEEEEDYDDDDEYDGSSSFEDSEVEDCDMYPKKLYSDPAYPGAVFQALENMMLYSVLTDLTLFTEDGYQFQVHSFVLAAVSYLIQMRIRQKPKQEQFISLCLGPEVHGSGLAAVVEFAYTGNIGNLNKDNIEWIWSAAISLEAPRILELCKEEEEREEDEAKGKKVDREEISVEHMKMSLQHIRQMWAQRIGCDVELEAEGRVFHAHRALLAASSDYFRGMFTSGMKESRQELVSLLLVEAAKFEALLHYTYSGALTLGWGCVFDLTCTSLQLQFQTAFSLCLNFLQQEIDAYSCLDVASFAEAYGMADLLVLANDFVLRHFQDVSITPKFQDLPLEKLKKYLQSDSLCVPSELPVFRAVMSWIEAYPRERVTLARELMGTVQFPLMTFKEFKEVKSITSWPRIGAKNLYDSLLEEFCSSSSDVQSNFRAYMPKDTLVLVGGERITDDFDKRRPCREMWFSNSLQNHVGLVKKVEWRMLGTLPEKPRFSHGVGVMRGKLYVVGGRHYYGKADTMNCTY</sequence>
<dbReference type="SUPFAM" id="SSF117281">
    <property type="entry name" value="Kelch motif"/>
    <property type="match status" value="1"/>
</dbReference>
<protein>
    <recommendedName>
        <fullName evidence="4">BTB domain-containing protein</fullName>
    </recommendedName>
</protein>
<dbReference type="SMART" id="SM00875">
    <property type="entry name" value="BACK"/>
    <property type="match status" value="1"/>
</dbReference>
<feature type="region of interest" description="Disordered" evidence="3">
    <location>
        <begin position="1"/>
        <end position="38"/>
    </location>
</feature>
<evidence type="ECO:0000256" key="2">
    <source>
        <dbReference type="ARBA" id="ARBA00022737"/>
    </source>
</evidence>
<feature type="non-terminal residue" evidence="5">
    <location>
        <position position="840"/>
    </location>
</feature>
<dbReference type="InterPro" id="IPR015915">
    <property type="entry name" value="Kelch-typ_b-propeller"/>
</dbReference>
<accession>A0ABD0QUV1</accession>
<keyword evidence="1" id="KW-0880">Kelch repeat</keyword>
<name>A0ABD0QUV1_CIRMR</name>
<dbReference type="SMART" id="SM00225">
    <property type="entry name" value="BTB"/>
    <property type="match status" value="2"/>
</dbReference>
<dbReference type="PANTHER" id="PTHR45632">
    <property type="entry name" value="LD33804P"/>
    <property type="match status" value="1"/>
</dbReference>
<feature type="compositionally biased region" description="Basic and acidic residues" evidence="3">
    <location>
        <begin position="20"/>
        <end position="38"/>
    </location>
</feature>
<evidence type="ECO:0000259" key="4">
    <source>
        <dbReference type="PROSITE" id="PS50097"/>
    </source>
</evidence>
<dbReference type="Proteomes" id="UP001529510">
    <property type="component" value="Unassembled WGS sequence"/>
</dbReference>
<gene>
    <name evidence="5" type="ORF">M9458_017076</name>
</gene>
<evidence type="ECO:0000313" key="5">
    <source>
        <dbReference type="EMBL" id="KAL0189977.1"/>
    </source>
</evidence>
<reference evidence="5 6" key="1">
    <citation type="submission" date="2024-05" db="EMBL/GenBank/DDBJ databases">
        <title>Genome sequencing and assembly of Indian major carp, Cirrhinus mrigala (Hamilton, 1822).</title>
        <authorList>
            <person name="Mohindra V."/>
            <person name="Chowdhury L.M."/>
            <person name="Lal K."/>
            <person name="Jena J.K."/>
        </authorList>
    </citation>
    <scope>NUCLEOTIDE SEQUENCE [LARGE SCALE GENOMIC DNA]</scope>
    <source>
        <strain evidence="5">CM1030</strain>
        <tissue evidence="5">Blood</tissue>
    </source>
</reference>
<dbReference type="SUPFAM" id="SSF54695">
    <property type="entry name" value="POZ domain"/>
    <property type="match status" value="2"/>
</dbReference>
<dbReference type="Pfam" id="PF21536">
    <property type="entry name" value="BTB_KLHL33"/>
    <property type="match status" value="1"/>
</dbReference>
<keyword evidence="6" id="KW-1185">Reference proteome</keyword>
<organism evidence="5 6">
    <name type="scientific">Cirrhinus mrigala</name>
    <name type="common">Mrigala</name>
    <dbReference type="NCBI Taxonomy" id="683832"/>
    <lineage>
        <taxon>Eukaryota</taxon>
        <taxon>Metazoa</taxon>
        <taxon>Chordata</taxon>
        <taxon>Craniata</taxon>
        <taxon>Vertebrata</taxon>
        <taxon>Euteleostomi</taxon>
        <taxon>Actinopterygii</taxon>
        <taxon>Neopterygii</taxon>
        <taxon>Teleostei</taxon>
        <taxon>Ostariophysi</taxon>
        <taxon>Cypriniformes</taxon>
        <taxon>Cyprinidae</taxon>
        <taxon>Labeoninae</taxon>
        <taxon>Labeonini</taxon>
        <taxon>Cirrhinus</taxon>
    </lineage>
</organism>